<sequence>MASDMAINLKVERKPKLSETVVAAIRKQLQAGEIQPGQKLPTEGRLTETFGVSRTVIREALAKLAADGLVEPRQGAGVFVTEHISTMFGTLAADIGSKDSIALNVLEVRLAIEIESAGLAAIRRNAAQEAAIQEAFFEFERLLLNSEPTGPADLAFHRAIASATNNPFYVEMLDVLGRRAIPCDVTSPWSTELAQSDAYQRGLQDEHLVILNAITSGDAESAREAMRAHLSASQQRYRERLHARQIFYADSVKAAATE</sequence>
<dbReference type="Gene3D" id="1.10.10.10">
    <property type="entry name" value="Winged helix-like DNA-binding domain superfamily/Winged helix DNA-binding domain"/>
    <property type="match status" value="1"/>
</dbReference>
<accession>A0A1G9IF30</accession>
<evidence type="ECO:0000256" key="1">
    <source>
        <dbReference type="ARBA" id="ARBA00023015"/>
    </source>
</evidence>
<dbReference type="CDD" id="cd07377">
    <property type="entry name" value="WHTH_GntR"/>
    <property type="match status" value="1"/>
</dbReference>
<dbReference type="Pfam" id="PF07729">
    <property type="entry name" value="FCD"/>
    <property type="match status" value="1"/>
</dbReference>
<gene>
    <name evidence="5" type="ORF">SAMN05428953_13025</name>
</gene>
<name>A0A1G9IF30_9HYPH</name>
<dbReference type="PANTHER" id="PTHR43537">
    <property type="entry name" value="TRANSCRIPTIONAL REGULATOR, GNTR FAMILY"/>
    <property type="match status" value="1"/>
</dbReference>
<dbReference type="SMART" id="SM00345">
    <property type="entry name" value="HTH_GNTR"/>
    <property type="match status" value="1"/>
</dbReference>
<evidence type="ECO:0000256" key="2">
    <source>
        <dbReference type="ARBA" id="ARBA00023125"/>
    </source>
</evidence>
<reference evidence="6" key="1">
    <citation type="submission" date="2016-10" db="EMBL/GenBank/DDBJ databases">
        <authorList>
            <person name="Varghese N."/>
            <person name="Submissions S."/>
        </authorList>
    </citation>
    <scope>NUCLEOTIDE SEQUENCE [LARGE SCALE GENOMIC DNA]</scope>
    <source>
        <strain evidence="6">CGMCC 1.11022</strain>
    </source>
</reference>
<dbReference type="EMBL" id="FNEE01000030">
    <property type="protein sequence ID" value="SDL23841.1"/>
    <property type="molecule type" value="Genomic_DNA"/>
</dbReference>
<organism evidence="5 6">
    <name type="scientific">Mesorhizobium muleiense</name>
    <dbReference type="NCBI Taxonomy" id="1004279"/>
    <lineage>
        <taxon>Bacteria</taxon>
        <taxon>Pseudomonadati</taxon>
        <taxon>Pseudomonadota</taxon>
        <taxon>Alphaproteobacteria</taxon>
        <taxon>Hyphomicrobiales</taxon>
        <taxon>Phyllobacteriaceae</taxon>
        <taxon>Mesorhizobium</taxon>
    </lineage>
</organism>
<dbReference type="InterPro" id="IPR036388">
    <property type="entry name" value="WH-like_DNA-bd_sf"/>
</dbReference>
<evidence type="ECO:0000313" key="6">
    <source>
        <dbReference type="Proteomes" id="UP000198894"/>
    </source>
</evidence>
<dbReference type="Pfam" id="PF00392">
    <property type="entry name" value="GntR"/>
    <property type="match status" value="1"/>
</dbReference>
<dbReference type="PRINTS" id="PR00035">
    <property type="entry name" value="HTHGNTR"/>
</dbReference>
<dbReference type="InterPro" id="IPR036390">
    <property type="entry name" value="WH_DNA-bd_sf"/>
</dbReference>
<dbReference type="Proteomes" id="UP000198894">
    <property type="component" value="Unassembled WGS sequence"/>
</dbReference>
<dbReference type="GO" id="GO:0003700">
    <property type="term" value="F:DNA-binding transcription factor activity"/>
    <property type="evidence" value="ECO:0007669"/>
    <property type="project" value="InterPro"/>
</dbReference>
<dbReference type="Gene3D" id="1.20.120.530">
    <property type="entry name" value="GntR ligand-binding domain-like"/>
    <property type="match status" value="1"/>
</dbReference>
<dbReference type="AlphaFoldDB" id="A0A1G9IF30"/>
<dbReference type="SMART" id="SM00895">
    <property type="entry name" value="FCD"/>
    <property type="match status" value="1"/>
</dbReference>
<feature type="domain" description="HTH gntR-type" evidence="4">
    <location>
        <begin position="15"/>
        <end position="83"/>
    </location>
</feature>
<protein>
    <submittedName>
        <fullName evidence="5">DNA-binding transcriptional regulator, FadR family</fullName>
    </submittedName>
</protein>
<dbReference type="PROSITE" id="PS50949">
    <property type="entry name" value="HTH_GNTR"/>
    <property type="match status" value="1"/>
</dbReference>
<dbReference type="RefSeq" id="WP_023800077.1">
    <property type="nucleotide sequence ID" value="NZ_FNEE01000030.1"/>
</dbReference>
<keyword evidence="6" id="KW-1185">Reference proteome</keyword>
<keyword evidence="2 5" id="KW-0238">DNA-binding</keyword>
<keyword evidence="3" id="KW-0804">Transcription</keyword>
<dbReference type="InterPro" id="IPR011711">
    <property type="entry name" value="GntR_C"/>
</dbReference>
<dbReference type="PANTHER" id="PTHR43537:SF44">
    <property type="entry name" value="GNTR FAMILY REGULATORY PROTEIN"/>
    <property type="match status" value="1"/>
</dbReference>
<proteinExistence type="predicted"/>
<evidence type="ECO:0000256" key="3">
    <source>
        <dbReference type="ARBA" id="ARBA00023163"/>
    </source>
</evidence>
<dbReference type="SUPFAM" id="SSF48008">
    <property type="entry name" value="GntR ligand-binding domain-like"/>
    <property type="match status" value="1"/>
</dbReference>
<dbReference type="InterPro" id="IPR008920">
    <property type="entry name" value="TF_FadR/GntR_C"/>
</dbReference>
<evidence type="ECO:0000259" key="4">
    <source>
        <dbReference type="PROSITE" id="PS50949"/>
    </source>
</evidence>
<dbReference type="GO" id="GO:0003677">
    <property type="term" value="F:DNA binding"/>
    <property type="evidence" value="ECO:0007669"/>
    <property type="project" value="UniProtKB-KW"/>
</dbReference>
<dbReference type="SUPFAM" id="SSF46785">
    <property type="entry name" value="Winged helix' DNA-binding domain"/>
    <property type="match status" value="1"/>
</dbReference>
<keyword evidence="1" id="KW-0805">Transcription regulation</keyword>
<evidence type="ECO:0000313" key="5">
    <source>
        <dbReference type="EMBL" id="SDL23841.1"/>
    </source>
</evidence>
<dbReference type="InterPro" id="IPR000524">
    <property type="entry name" value="Tscrpt_reg_HTH_GntR"/>
</dbReference>